<organism evidence="1 2">
    <name type="scientific">Entomophthora muscae</name>
    <dbReference type="NCBI Taxonomy" id="34485"/>
    <lineage>
        <taxon>Eukaryota</taxon>
        <taxon>Fungi</taxon>
        <taxon>Fungi incertae sedis</taxon>
        <taxon>Zoopagomycota</taxon>
        <taxon>Entomophthoromycotina</taxon>
        <taxon>Entomophthoromycetes</taxon>
        <taxon>Entomophthorales</taxon>
        <taxon>Entomophthoraceae</taxon>
        <taxon>Entomophthora</taxon>
    </lineage>
</organism>
<name>A0ACC2RZ52_9FUNG</name>
<proteinExistence type="predicted"/>
<dbReference type="Proteomes" id="UP001165960">
    <property type="component" value="Unassembled WGS sequence"/>
</dbReference>
<gene>
    <name evidence="1" type="ORF">DSO57_1005403</name>
</gene>
<keyword evidence="2" id="KW-1185">Reference proteome</keyword>
<evidence type="ECO:0000313" key="1">
    <source>
        <dbReference type="EMBL" id="KAJ9055298.1"/>
    </source>
</evidence>
<comment type="caution">
    <text evidence="1">The sequence shown here is derived from an EMBL/GenBank/DDBJ whole genome shotgun (WGS) entry which is preliminary data.</text>
</comment>
<evidence type="ECO:0000313" key="2">
    <source>
        <dbReference type="Proteomes" id="UP001165960"/>
    </source>
</evidence>
<accession>A0ACC2RZ52</accession>
<dbReference type="EMBL" id="QTSX02006404">
    <property type="protein sequence ID" value="KAJ9055298.1"/>
    <property type="molecule type" value="Genomic_DNA"/>
</dbReference>
<sequence length="305" mass="34992">MCTYYAHWIVQIIPRWKERRCKSLVDTRRCCNIPDNDSGVKNTPASIAYNHNLQARTPDVNLQDVHKAKFMTLVLTSIYILLDMQNLQDTRAEEGSLPDVYFDEDLEAFLLDVEDHTASYTEKQKIIFLLNYLCQNSFDTILSCLSQGYPYDYLKRVFKRKLFYPQAQAKARPKKILETVTQPKDCHLESPTLVNSNSETSTCTDKLFSEKLYPIKAGDCFKDEKVSGDDDSSQEEKLAELLISQVEYRSLAENIIVPLLFLPESLPPENQASAYSLTTNPVQEKNLRINAFLKGITWNILEALP</sequence>
<protein>
    <submittedName>
        <fullName evidence="1">Uncharacterized protein</fullName>
    </submittedName>
</protein>
<reference evidence="1" key="1">
    <citation type="submission" date="2022-04" db="EMBL/GenBank/DDBJ databases">
        <title>Genome of the entomopathogenic fungus Entomophthora muscae.</title>
        <authorList>
            <person name="Elya C."/>
            <person name="Lovett B.R."/>
            <person name="Lee E."/>
            <person name="Macias A.M."/>
            <person name="Hajek A.E."/>
            <person name="De Bivort B.L."/>
            <person name="Kasson M.T."/>
            <person name="De Fine Licht H.H."/>
            <person name="Stajich J.E."/>
        </authorList>
    </citation>
    <scope>NUCLEOTIDE SEQUENCE</scope>
    <source>
        <strain evidence="1">Berkeley</strain>
    </source>
</reference>